<feature type="domain" description="VTT" evidence="6">
    <location>
        <begin position="120"/>
        <end position="223"/>
    </location>
</feature>
<dbReference type="Pfam" id="PF09335">
    <property type="entry name" value="VTT_dom"/>
    <property type="match status" value="1"/>
</dbReference>
<keyword evidence="8" id="KW-1185">Reference proteome</keyword>
<proteinExistence type="predicted"/>
<evidence type="ECO:0000256" key="3">
    <source>
        <dbReference type="ARBA" id="ARBA00022989"/>
    </source>
</evidence>
<organism evidence="7 8">
    <name type="scientific">Lactuca sativa</name>
    <name type="common">Garden lettuce</name>
    <dbReference type="NCBI Taxonomy" id="4236"/>
    <lineage>
        <taxon>Eukaryota</taxon>
        <taxon>Viridiplantae</taxon>
        <taxon>Streptophyta</taxon>
        <taxon>Embryophyta</taxon>
        <taxon>Tracheophyta</taxon>
        <taxon>Spermatophyta</taxon>
        <taxon>Magnoliopsida</taxon>
        <taxon>eudicotyledons</taxon>
        <taxon>Gunneridae</taxon>
        <taxon>Pentapetalae</taxon>
        <taxon>asterids</taxon>
        <taxon>campanulids</taxon>
        <taxon>Asterales</taxon>
        <taxon>Asteraceae</taxon>
        <taxon>Cichorioideae</taxon>
        <taxon>Cichorieae</taxon>
        <taxon>Lactucinae</taxon>
        <taxon>Lactuca</taxon>
    </lineage>
</organism>
<name>A0A9R1VP47_LACSA</name>
<accession>A0A9R1VP47</accession>
<dbReference type="EMBL" id="NBSK02000004">
    <property type="protein sequence ID" value="KAJ0209900.1"/>
    <property type="molecule type" value="Genomic_DNA"/>
</dbReference>
<keyword evidence="4 5" id="KW-0472">Membrane</keyword>
<feature type="transmembrane region" description="Helical" evidence="5">
    <location>
        <begin position="46"/>
        <end position="67"/>
    </location>
</feature>
<keyword evidence="2 5" id="KW-0812">Transmembrane</keyword>
<dbReference type="InterPro" id="IPR032816">
    <property type="entry name" value="VTT_dom"/>
</dbReference>
<dbReference type="PANTHER" id="PTHR43220">
    <property type="match status" value="1"/>
</dbReference>
<evidence type="ECO:0000256" key="1">
    <source>
        <dbReference type="ARBA" id="ARBA00004141"/>
    </source>
</evidence>
<evidence type="ECO:0000256" key="2">
    <source>
        <dbReference type="ARBA" id="ARBA00022692"/>
    </source>
</evidence>
<evidence type="ECO:0000256" key="4">
    <source>
        <dbReference type="ARBA" id="ARBA00023136"/>
    </source>
</evidence>
<gene>
    <name evidence="7" type="ORF">LSAT_V11C400209890</name>
</gene>
<feature type="transmembrane region" description="Helical" evidence="5">
    <location>
        <begin position="203"/>
        <end position="226"/>
    </location>
</feature>
<dbReference type="AlphaFoldDB" id="A0A9R1VP47"/>
<comment type="caution">
    <text evidence="7">The sequence shown here is derived from an EMBL/GenBank/DDBJ whole genome shotgun (WGS) entry which is preliminary data.</text>
</comment>
<sequence length="264" mass="29376">MAAPRNIVVETGKLMKDEETAEDSPTSKKPIGAKLDGRFPLTGWEFTVAFSVFLVFSTGLFCIYLTMPAAEYGKLKLPRSISDLRMLKLEAIATHKVHNANPKCGKNLEEELRVVGNGMPHPGIFLVVFNATAGASSCYFLSKLIGRPIVSWLWPEKLKFFQTEIAKRGDKLLNYMLFLRITPSLPNLFINLASPIVDIPFHVFFLATVVGIIPASYITVRAGLALGDLKSIKDLYDLKTLTVLFLIGSISILPTLLKRKRIYE</sequence>
<keyword evidence="3 5" id="KW-1133">Transmembrane helix</keyword>
<dbReference type="GO" id="GO:0000045">
    <property type="term" value="P:autophagosome assembly"/>
    <property type="evidence" value="ECO:0000318"/>
    <property type="project" value="GO_Central"/>
</dbReference>
<dbReference type="PANTHER" id="PTHR43220:SF3">
    <property type="entry name" value="PROTEIN, PUTATIVE, EXPRESSED-RELATED"/>
    <property type="match status" value="1"/>
</dbReference>
<dbReference type="Proteomes" id="UP000235145">
    <property type="component" value="Unassembled WGS sequence"/>
</dbReference>
<dbReference type="GO" id="GO:0016020">
    <property type="term" value="C:membrane"/>
    <property type="evidence" value="ECO:0007669"/>
    <property type="project" value="UniProtKB-SubCell"/>
</dbReference>
<feature type="transmembrane region" description="Helical" evidence="5">
    <location>
        <begin position="238"/>
        <end position="257"/>
    </location>
</feature>
<evidence type="ECO:0000256" key="5">
    <source>
        <dbReference type="SAM" id="Phobius"/>
    </source>
</evidence>
<protein>
    <recommendedName>
        <fullName evidence="6">VTT domain-containing protein</fullName>
    </recommendedName>
</protein>
<evidence type="ECO:0000313" key="7">
    <source>
        <dbReference type="EMBL" id="KAJ0209900.1"/>
    </source>
</evidence>
<evidence type="ECO:0000259" key="6">
    <source>
        <dbReference type="Pfam" id="PF09335"/>
    </source>
</evidence>
<reference evidence="7 8" key="1">
    <citation type="journal article" date="2017" name="Nat. Commun.">
        <title>Genome assembly with in vitro proximity ligation data and whole-genome triplication in lettuce.</title>
        <authorList>
            <person name="Reyes-Chin-Wo S."/>
            <person name="Wang Z."/>
            <person name="Yang X."/>
            <person name="Kozik A."/>
            <person name="Arikit S."/>
            <person name="Song C."/>
            <person name="Xia L."/>
            <person name="Froenicke L."/>
            <person name="Lavelle D.O."/>
            <person name="Truco M.J."/>
            <person name="Xia R."/>
            <person name="Zhu S."/>
            <person name="Xu C."/>
            <person name="Xu H."/>
            <person name="Xu X."/>
            <person name="Cox K."/>
            <person name="Korf I."/>
            <person name="Meyers B.C."/>
            <person name="Michelmore R.W."/>
        </authorList>
    </citation>
    <scope>NUCLEOTIDE SEQUENCE [LARGE SCALE GENOMIC DNA]</scope>
    <source>
        <strain evidence="8">cv. Salinas</strain>
        <tissue evidence="7">Seedlings</tissue>
    </source>
</reference>
<dbReference type="InterPro" id="IPR045014">
    <property type="entry name" value="TM41A/B"/>
</dbReference>
<comment type="subcellular location">
    <subcellularLocation>
        <location evidence="1">Membrane</location>
        <topology evidence="1">Multi-pass membrane protein</topology>
    </subcellularLocation>
</comment>
<evidence type="ECO:0000313" key="8">
    <source>
        <dbReference type="Proteomes" id="UP000235145"/>
    </source>
</evidence>